<name>A0ACC0USL6_9HYPO</name>
<accession>A0ACC0USL6</accession>
<sequence>MSTPLMCPQADPRRAAGSLLVDVALMLLTGFCLASPVWDHRVQQQAQQQQNPHVQHSQRHSHQVESSAYANSPGSAKLSPSSEPPIVNVRVGQQSKSLPGQHQEVHQPLSARTTGGGAVLPPHSQQNHFYSSQDQASVEPAVAEDRWRPDSSDATVNRAQSQRYSTYATIPHREHHYPQQEQHQLEHQQTYSLVSSSLDDLPSTAVAGYTGTVQQHPPPQLQSPPAPEKRSRRKLIKGIFSSSSRHENHNQHHNYQQSQQGHSQHQGSNHSHQGSYDNTIGLARRPSKRASNPPPTLNTRLSGQGQYYQDSNWQSQDPYSHETSPQGGIETSHYQLSRIDRDREDTSSEPQISHSGTIRQVSAEIDSPYDEASIFRHQQQLQAAQQSQHIPPQPHHGQQHSGQGLAHHQSAPPLQPHVQLHLQQDQVHHYKQQHPQQAPVAYEQQTVEDIDHLSGKDQSYVSPALAQQIGDLRSFAQPRNPETVSQASYESPVADSEQRSATEYQAQGPTATGYSGHTAEFGSSPGQTVAEPTVTPGQHQLIMPQASTANPSSRRAQEAEKMSTRGQGEGSAAAAPGYRHSNTSAGALAPVAPVTGQGASPSPAFRGDSTPRFEPVTLEQGRHSPQPNTVERDAQNEDKAFKDLLIKYKNVKRLYFDGKAQIEVLSGQVEQLQNAVANQRMSQSRTALDDSEYLTRFNRLNGAINNLSFNIRKDWRSVPSWLEKYISPEALKTGKQEMTAIGRAVITRWIVDEIFEKCFHPGLDPALSSQLKEIELNIRGNAYTMTSQEEYDALTTKVVNWRMATLDGLSKILGSNATTDNRNHFTQNATSNLTGWLYQYLNSPPPAGVEGSASMIVELAVGIAANMPMESRDVAITYPLPGDVVRPDVMEIEKNGLPALEGQKAESDSDSDEELEADNGKSRAEKAKSAKDMSKVRFAGFVALEVRGRQVLLKAPIWTV</sequence>
<comment type="caution">
    <text evidence="1">The sequence shown here is derived from an EMBL/GenBank/DDBJ whole genome shotgun (WGS) entry which is preliminary data.</text>
</comment>
<dbReference type="Proteomes" id="UP001163324">
    <property type="component" value="Chromosome 8"/>
</dbReference>
<proteinExistence type="predicted"/>
<organism evidence="1 2">
    <name type="scientific">Trichothecium roseum</name>
    <dbReference type="NCBI Taxonomy" id="47278"/>
    <lineage>
        <taxon>Eukaryota</taxon>
        <taxon>Fungi</taxon>
        <taxon>Dikarya</taxon>
        <taxon>Ascomycota</taxon>
        <taxon>Pezizomycotina</taxon>
        <taxon>Sordariomycetes</taxon>
        <taxon>Hypocreomycetidae</taxon>
        <taxon>Hypocreales</taxon>
        <taxon>Hypocreales incertae sedis</taxon>
        <taxon>Trichothecium</taxon>
    </lineage>
</organism>
<evidence type="ECO:0000313" key="1">
    <source>
        <dbReference type="EMBL" id="KAI9897088.1"/>
    </source>
</evidence>
<evidence type="ECO:0000313" key="2">
    <source>
        <dbReference type="Proteomes" id="UP001163324"/>
    </source>
</evidence>
<protein>
    <submittedName>
        <fullName evidence="1">Uncharacterized protein</fullName>
    </submittedName>
</protein>
<gene>
    <name evidence="1" type="ORF">N3K66_008110</name>
</gene>
<reference evidence="1" key="1">
    <citation type="submission" date="2022-10" db="EMBL/GenBank/DDBJ databases">
        <title>Complete Genome of Trichothecium roseum strain YXFP-22015, a Plant Pathogen Isolated from Citrus.</title>
        <authorList>
            <person name="Wang Y."/>
            <person name="Zhu L."/>
        </authorList>
    </citation>
    <scope>NUCLEOTIDE SEQUENCE</scope>
    <source>
        <strain evidence="1">YXFP-22015</strain>
    </source>
</reference>
<dbReference type="EMBL" id="CM047947">
    <property type="protein sequence ID" value="KAI9897088.1"/>
    <property type="molecule type" value="Genomic_DNA"/>
</dbReference>
<keyword evidence="2" id="KW-1185">Reference proteome</keyword>